<dbReference type="GO" id="GO:0030288">
    <property type="term" value="C:outer membrane-bounded periplasmic space"/>
    <property type="evidence" value="ECO:0007669"/>
    <property type="project" value="TreeGrafter"/>
</dbReference>
<dbReference type="GO" id="GO:0009253">
    <property type="term" value="P:peptidoglycan catabolic process"/>
    <property type="evidence" value="ECO:0007669"/>
    <property type="project" value="InterPro"/>
</dbReference>
<dbReference type="PATRIC" id="fig|1619119.3.peg.970"/>
<sequence length="222" mass="23759">MKKMPLVLIVIISLFIISITLKNASAGSGVSGHRIIIDAGHGGSDPGTTQCDGLYESDANLKIANLLKAKLELSGATVYMTRTDDSSLSNEDRYTYANSTDGEVLVSIHLNGSTDHSVDGTTGLYAKRNKDKAFTTSLHKQLAADLVVKDLGITNFASGVILKFNGPATIQETVYLSNTQECEALKNPDDVRSDEIAQSLFEGLNGWFSDPAAPIKPGKKPR</sequence>
<comment type="caution">
    <text evidence="2">The sequence shown here is derived from an EMBL/GenBank/DDBJ whole genome shotgun (WGS) entry which is preliminary data.</text>
</comment>
<evidence type="ECO:0000313" key="2">
    <source>
        <dbReference type="EMBL" id="KKS18866.1"/>
    </source>
</evidence>
<protein>
    <recommendedName>
        <fullName evidence="1">MurNAc-LAA domain-containing protein</fullName>
    </recommendedName>
</protein>
<accession>A0A0G0Z9X5</accession>
<dbReference type="PANTHER" id="PTHR30404">
    <property type="entry name" value="N-ACETYLMURAMOYL-L-ALANINE AMIDASE"/>
    <property type="match status" value="1"/>
</dbReference>
<dbReference type="PANTHER" id="PTHR30404:SF7">
    <property type="entry name" value="CELL WALL AMIDASE LYTH-RELATED"/>
    <property type="match status" value="1"/>
</dbReference>
<dbReference type="InterPro" id="IPR050695">
    <property type="entry name" value="N-acetylmuramoyl_amidase_3"/>
</dbReference>
<dbReference type="GO" id="GO:0008745">
    <property type="term" value="F:N-acetylmuramoyl-L-alanine amidase activity"/>
    <property type="evidence" value="ECO:0007669"/>
    <property type="project" value="InterPro"/>
</dbReference>
<evidence type="ECO:0000313" key="3">
    <source>
        <dbReference type="Proteomes" id="UP000034507"/>
    </source>
</evidence>
<dbReference type="InterPro" id="IPR002508">
    <property type="entry name" value="MurNAc-LAA_cat"/>
</dbReference>
<organism evidence="2 3">
    <name type="scientific">candidate division WWE3 bacterium GW2011_GWC1_41_7</name>
    <dbReference type="NCBI Taxonomy" id="1619119"/>
    <lineage>
        <taxon>Bacteria</taxon>
        <taxon>Katanobacteria</taxon>
    </lineage>
</organism>
<dbReference type="AlphaFoldDB" id="A0A0G0Z9X5"/>
<reference evidence="2 3" key="1">
    <citation type="journal article" date="2015" name="Nature">
        <title>rRNA introns, odd ribosomes, and small enigmatic genomes across a large radiation of phyla.</title>
        <authorList>
            <person name="Brown C.T."/>
            <person name="Hug L.A."/>
            <person name="Thomas B.C."/>
            <person name="Sharon I."/>
            <person name="Castelle C.J."/>
            <person name="Singh A."/>
            <person name="Wilkins M.J."/>
            <person name="Williams K.H."/>
            <person name="Banfield J.F."/>
        </authorList>
    </citation>
    <scope>NUCLEOTIDE SEQUENCE [LARGE SCALE GENOMIC DNA]</scope>
</reference>
<dbReference type="EMBL" id="LCBX01000065">
    <property type="protein sequence ID" value="KKS18866.1"/>
    <property type="molecule type" value="Genomic_DNA"/>
</dbReference>
<dbReference type="Gene3D" id="3.40.630.40">
    <property type="entry name" value="Zn-dependent exopeptidases"/>
    <property type="match status" value="1"/>
</dbReference>
<dbReference type="CDD" id="cd02696">
    <property type="entry name" value="MurNAc-LAA"/>
    <property type="match status" value="1"/>
</dbReference>
<evidence type="ECO:0000259" key="1">
    <source>
        <dbReference type="SMART" id="SM00646"/>
    </source>
</evidence>
<gene>
    <name evidence="2" type="ORF">UU77_C0065G0003</name>
</gene>
<proteinExistence type="predicted"/>
<dbReference type="SMART" id="SM00646">
    <property type="entry name" value="Ami_3"/>
    <property type="match status" value="1"/>
</dbReference>
<feature type="domain" description="MurNAc-LAA" evidence="1">
    <location>
        <begin position="94"/>
        <end position="205"/>
    </location>
</feature>
<dbReference type="Proteomes" id="UP000034507">
    <property type="component" value="Unassembled WGS sequence"/>
</dbReference>
<dbReference type="Pfam" id="PF01520">
    <property type="entry name" value="Amidase_3"/>
    <property type="match status" value="1"/>
</dbReference>
<name>A0A0G0Z9X5_UNCKA</name>
<dbReference type="SUPFAM" id="SSF53187">
    <property type="entry name" value="Zn-dependent exopeptidases"/>
    <property type="match status" value="1"/>
</dbReference>